<dbReference type="Proteomes" id="UP000004110">
    <property type="component" value="Unassembled WGS sequence"/>
</dbReference>
<gene>
    <name evidence="1" type="ORF">BACUNI_03542</name>
</gene>
<dbReference type="AlphaFoldDB" id="A0ABC9N7P4"/>
<evidence type="ECO:0000313" key="1">
    <source>
        <dbReference type="EMBL" id="EDO52747.1"/>
    </source>
</evidence>
<sequence length="109" mass="12009">MGFGVFEKFVDASPLQTEVRVIGQQGVEGQFEEAVQGTASGIDGGYAGRGKHYMLFLRIRADIFQEGRFARTCFARQEYGLTGILNEVQGILKLFVLCIGNEAQKISDL</sequence>
<protein>
    <submittedName>
        <fullName evidence="1">Uncharacterized protein</fullName>
    </submittedName>
</protein>
<proteinExistence type="predicted"/>
<organism evidence="1 2">
    <name type="scientific">Bacteroides uniformis (strain ATCC 8492 / DSM 6597 / CCUG 4942 / CIP 103695 / JCM 5828 / KCTC 5204 / NCTC 13054 / VPI 0061)</name>
    <dbReference type="NCBI Taxonomy" id="411479"/>
    <lineage>
        <taxon>Bacteria</taxon>
        <taxon>Pseudomonadati</taxon>
        <taxon>Bacteroidota</taxon>
        <taxon>Bacteroidia</taxon>
        <taxon>Bacteroidales</taxon>
        <taxon>Bacteroidaceae</taxon>
        <taxon>Bacteroides</taxon>
    </lineage>
</organism>
<name>A0ABC9N7P4_BACUC</name>
<dbReference type="EMBL" id="AAYH02000047">
    <property type="protein sequence ID" value="EDO52747.1"/>
    <property type="molecule type" value="Genomic_DNA"/>
</dbReference>
<reference evidence="1" key="1">
    <citation type="submission" date="2007-06" db="EMBL/GenBank/DDBJ databases">
        <authorList>
            <person name="Fulton L."/>
            <person name="Clifton S."/>
            <person name="Fulton B."/>
            <person name="Xu J."/>
            <person name="Minx P."/>
            <person name="Pepin K.H."/>
            <person name="Johnson M."/>
            <person name="Thiruvilangam P."/>
            <person name="Bhonagiri V."/>
            <person name="Nash W.E."/>
            <person name="Mardis E.R."/>
            <person name="Wilson R.K."/>
        </authorList>
    </citation>
    <scope>NUCLEOTIDE SEQUENCE [LARGE SCALE GENOMIC DNA]</scope>
    <source>
        <strain evidence="1">ATCC 8492</strain>
    </source>
</reference>
<accession>A0ABC9N7P4</accession>
<comment type="caution">
    <text evidence="1">The sequence shown here is derived from an EMBL/GenBank/DDBJ whole genome shotgun (WGS) entry which is preliminary data.</text>
</comment>
<reference evidence="1" key="2">
    <citation type="submission" date="2013-11" db="EMBL/GenBank/DDBJ databases">
        <title>Draft genome sequence of Bacteroides uniformis (ATCC 8492).</title>
        <authorList>
            <person name="Sudarsanam P."/>
            <person name="Ley R."/>
            <person name="Guruge J."/>
            <person name="Turnbaugh P.J."/>
            <person name="Mahowald M."/>
            <person name="Liep D."/>
            <person name="Gordon J."/>
        </authorList>
    </citation>
    <scope>NUCLEOTIDE SEQUENCE</scope>
    <source>
        <strain evidence="1">ATCC 8492</strain>
    </source>
</reference>
<keyword evidence="2" id="KW-1185">Reference proteome</keyword>
<evidence type="ECO:0000313" key="2">
    <source>
        <dbReference type="Proteomes" id="UP000004110"/>
    </source>
</evidence>